<evidence type="ECO:0000313" key="2">
    <source>
        <dbReference type="EMBL" id="MDO7788072.1"/>
    </source>
</evidence>
<protein>
    <submittedName>
        <fullName evidence="2">NTP transferase domain-containing protein</fullName>
    </submittedName>
</protein>
<dbReference type="InterPro" id="IPR025877">
    <property type="entry name" value="MobA-like_NTP_Trfase"/>
</dbReference>
<dbReference type="RefSeq" id="WP_304543667.1">
    <property type="nucleotide sequence ID" value="NZ_JARPTC010000019.1"/>
</dbReference>
<name>A0AAW7ZEC8_9FIRM</name>
<accession>A0AAW7ZEC8</accession>
<reference evidence="2" key="2">
    <citation type="submission" date="2023-03" db="EMBL/GenBank/DDBJ databases">
        <authorList>
            <person name="Zhang Z."/>
        </authorList>
    </citation>
    <scope>NUCLEOTIDE SEQUENCE</scope>
    <source>
        <strain evidence="2">DSA</strain>
    </source>
</reference>
<dbReference type="SUPFAM" id="SSF53448">
    <property type="entry name" value="Nucleotide-diphospho-sugar transferases"/>
    <property type="match status" value="1"/>
</dbReference>
<gene>
    <name evidence="2" type="ORF">P6N53_12640</name>
</gene>
<dbReference type="GO" id="GO:0016779">
    <property type="term" value="F:nucleotidyltransferase activity"/>
    <property type="evidence" value="ECO:0007669"/>
    <property type="project" value="UniProtKB-ARBA"/>
</dbReference>
<feature type="domain" description="MobA-like NTP transferase" evidence="1">
    <location>
        <begin position="25"/>
        <end position="125"/>
    </location>
</feature>
<dbReference type="InterPro" id="IPR029044">
    <property type="entry name" value="Nucleotide-diphossugar_trans"/>
</dbReference>
<comment type="caution">
    <text evidence="2">The sequence shown here is derived from an EMBL/GenBank/DDBJ whole genome shotgun (WGS) entry which is preliminary data.</text>
</comment>
<evidence type="ECO:0000313" key="3">
    <source>
        <dbReference type="Proteomes" id="UP001172911"/>
    </source>
</evidence>
<dbReference type="EMBL" id="JARPTC010000019">
    <property type="protein sequence ID" value="MDO7788072.1"/>
    <property type="molecule type" value="Genomic_DNA"/>
</dbReference>
<keyword evidence="2" id="KW-0808">Transferase</keyword>
<dbReference type="Pfam" id="PF12804">
    <property type="entry name" value="NTP_transf_3"/>
    <property type="match status" value="1"/>
</dbReference>
<dbReference type="AlphaFoldDB" id="A0AAW7ZEC8"/>
<dbReference type="Gene3D" id="3.90.550.10">
    <property type="entry name" value="Spore Coat Polysaccharide Biosynthesis Protein SpsA, Chain A"/>
    <property type="match status" value="1"/>
</dbReference>
<organism evidence="2 3">
    <name type="scientific">Desulforamulus aquiferis</name>
    <dbReference type="NCBI Taxonomy" id="1397668"/>
    <lineage>
        <taxon>Bacteria</taxon>
        <taxon>Bacillati</taxon>
        <taxon>Bacillota</taxon>
        <taxon>Clostridia</taxon>
        <taxon>Eubacteriales</taxon>
        <taxon>Peptococcaceae</taxon>
        <taxon>Desulforamulus</taxon>
    </lineage>
</organism>
<reference evidence="2" key="1">
    <citation type="journal article" date="2023" name="J. Hazard. Mater.">
        <title>Anaerobic biodegradation of pyrene and benzo[a]pyrene by a new sulfate-reducing Desulforamulus aquiferis strain DSA.</title>
        <authorList>
            <person name="Zhang Z."/>
            <person name="Sun J."/>
            <person name="Gong X."/>
            <person name="Wang C."/>
            <person name="Wang H."/>
        </authorList>
    </citation>
    <scope>NUCLEOTIDE SEQUENCE</scope>
    <source>
        <strain evidence="2">DSA</strain>
    </source>
</reference>
<dbReference type="Proteomes" id="UP001172911">
    <property type="component" value="Unassembled WGS sequence"/>
</dbReference>
<sequence>MIDAMVLAGGLNNGPLQSCSKVPYEALIEIGPNPMINYVINALQNSGQVGRVIVVGPAELKSVLPPGVMLVESGYTVMENLHRGCSLLKERFLLATGDIPLLTPEVVTGFLSLCGDKQADIYFPLVTRESVEKMFPGARRTYIKFKEGIFTAGNLFLINPREVERCLAIGQELVDLRKKPLSLARRVGLVTLTKLIIHQLSLTEAQNRASRLLGIDGKAVACAFPELGMDVDKPDDLQLIRQILVQESKKMTVNNLCRA</sequence>
<keyword evidence="3" id="KW-1185">Reference proteome</keyword>
<evidence type="ECO:0000259" key="1">
    <source>
        <dbReference type="Pfam" id="PF12804"/>
    </source>
</evidence>
<proteinExistence type="predicted"/>